<dbReference type="Gene3D" id="3.90.79.10">
    <property type="entry name" value="Nucleoside Triphosphate Pyrophosphohydrolase"/>
    <property type="match status" value="1"/>
</dbReference>
<evidence type="ECO:0000313" key="5">
    <source>
        <dbReference type="Proteomes" id="UP000192330"/>
    </source>
</evidence>
<dbReference type="SUPFAM" id="SSF55811">
    <property type="entry name" value="Nudix"/>
    <property type="match status" value="1"/>
</dbReference>
<protein>
    <submittedName>
        <fullName evidence="4">ADP-ribose pyrophosphatase YjhB, NUDIX family</fullName>
    </submittedName>
</protein>
<dbReference type="Proteomes" id="UP000192330">
    <property type="component" value="Unassembled WGS sequence"/>
</dbReference>
<keyword evidence="2" id="KW-0378">Hydrolase</keyword>
<dbReference type="GO" id="GO:0016787">
    <property type="term" value="F:hydrolase activity"/>
    <property type="evidence" value="ECO:0007669"/>
    <property type="project" value="UniProtKB-KW"/>
</dbReference>
<dbReference type="PANTHER" id="PTHR43046">
    <property type="entry name" value="GDP-MANNOSE MANNOSYL HYDROLASE"/>
    <property type="match status" value="1"/>
</dbReference>
<feature type="domain" description="Nudix hydrolase" evidence="3">
    <location>
        <begin position="2"/>
        <end position="131"/>
    </location>
</feature>
<evidence type="ECO:0000259" key="3">
    <source>
        <dbReference type="PROSITE" id="PS51462"/>
    </source>
</evidence>
<dbReference type="RefSeq" id="WP_084351717.1">
    <property type="nucleotide sequence ID" value="NZ_FWYD01000003.1"/>
</dbReference>
<comment type="cofactor">
    <cofactor evidence="1">
        <name>Mg(2+)</name>
        <dbReference type="ChEBI" id="CHEBI:18420"/>
    </cofactor>
</comment>
<accession>A0A1W2AU90</accession>
<dbReference type="InterPro" id="IPR000086">
    <property type="entry name" value="NUDIX_hydrolase_dom"/>
</dbReference>
<dbReference type="EMBL" id="FWYD01000003">
    <property type="protein sequence ID" value="SMC64082.1"/>
    <property type="molecule type" value="Genomic_DNA"/>
</dbReference>
<dbReference type="InterPro" id="IPR015797">
    <property type="entry name" value="NUDIX_hydrolase-like_dom_sf"/>
</dbReference>
<dbReference type="PROSITE" id="PS51462">
    <property type="entry name" value="NUDIX"/>
    <property type="match status" value="1"/>
</dbReference>
<gene>
    <name evidence="4" type="ORF">SAMN06295998_103277</name>
</gene>
<name>A0A1W2AU90_9RHOB</name>
<sequence length="145" mass="16307">MPPRLALRAIIVEDARLLIVNAWKDSDLWCAPGGGAEMHQSLPENLAREVWEECGLTIDVGPVCLLNEYHDEARCFHQVELFFHCRITAGDRHGAWTDPEGVVNRRLWVTQTELAALRHKPDSLAQVAFGPPSLPLYDPIEPLAY</sequence>
<evidence type="ECO:0000256" key="2">
    <source>
        <dbReference type="ARBA" id="ARBA00022801"/>
    </source>
</evidence>
<organism evidence="4 5">
    <name type="scientific">Primorskyibacter flagellatus</name>
    <dbReference type="NCBI Taxonomy" id="1387277"/>
    <lineage>
        <taxon>Bacteria</taxon>
        <taxon>Pseudomonadati</taxon>
        <taxon>Pseudomonadota</taxon>
        <taxon>Alphaproteobacteria</taxon>
        <taxon>Rhodobacterales</taxon>
        <taxon>Roseobacteraceae</taxon>
        <taxon>Primorskyibacter</taxon>
    </lineage>
</organism>
<dbReference type="AlphaFoldDB" id="A0A1W2AU90"/>
<dbReference type="OrthoDB" id="9761969at2"/>
<dbReference type="PANTHER" id="PTHR43046:SF14">
    <property type="entry name" value="MUTT_NUDIX FAMILY PROTEIN"/>
    <property type="match status" value="1"/>
</dbReference>
<keyword evidence="5" id="KW-1185">Reference proteome</keyword>
<proteinExistence type="predicted"/>
<dbReference type="Pfam" id="PF00293">
    <property type="entry name" value="NUDIX"/>
    <property type="match status" value="1"/>
</dbReference>
<evidence type="ECO:0000313" key="4">
    <source>
        <dbReference type="EMBL" id="SMC64082.1"/>
    </source>
</evidence>
<dbReference type="STRING" id="1387277.SAMN06295998_103277"/>
<reference evidence="4 5" key="1">
    <citation type="submission" date="2017-04" db="EMBL/GenBank/DDBJ databases">
        <authorList>
            <person name="Afonso C.L."/>
            <person name="Miller P.J."/>
            <person name="Scott M.A."/>
            <person name="Spackman E."/>
            <person name="Goraichik I."/>
            <person name="Dimitrov K.M."/>
            <person name="Suarez D.L."/>
            <person name="Swayne D.E."/>
        </authorList>
    </citation>
    <scope>NUCLEOTIDE SEQUENCE [LARGE SCALE GENOMIC DNA]</scope>
    <source>
        <strain evidence="4 5">CGMCC 1.12644</strain>
    </source>
</reference>
<evidence type="ECO:0000256" key="1">
    <source>
        <dbReference type="ARBA" id="ARBA00001946"/>
    </source>
</evidence>